<comment type="caution">
    <text evidence="9">The sequence shown here is derived from an EMBL/GenBank/DDBJ whole genome shotgun (WGS) entry which is preliminary data.</text>
</comment>
<dbReference type="EMBL" id="SNZR01000011">
    <property type="protein sequence ID" value="TDR94711.1"/>
    <property type="molecule type" value="Genomic_DNA"/>
</dbReference>
<feature type="transmembrane region" description="Helical" evidence="7">
    <location>
        <begin position="357"/>
        <end position="377"/>
    </location>
</feature>
<feature type="transmembrane region" description="Helical" evidence="7">
    <location>
        <begin position="54"/>
        <end position="71"/>
    </location>
</feature>
<dbReference type="GO" id="GO:0016020">
    <property type="term" value="C:membrane"/>
    <property type="evidence" value="ECO:0007669"/>
    <property type="project" value="UniProtKB-SubCell"/>
</dbReference>
<sequence>MHSLLVDIATCTIAAWILGVLSQYARQPVILAYLVAGFLVGPTCLSLVQSQHSIETISELGLIFLLFMIGLEIDLKKIIRSGAAILGSAASQIVGGAILGVAVFALIGFPMSGQRWDALYLGVAAALSSTVIIVKVLYEKRELDTLPGRITLGLLVLQDLFAILFLAVQPSLNDLHLSVLFLSVGRVMALVVTLFVISRYLLPRFFRSIARQPELVLVGALAWCFFGSELAARLHLSREMGALVAGVALSTFPYALDVTAKVTSLRDFFVTLFFVGLGMTIPIPTSAVIGLTLGIAAFVVVSRILTTFPALYLLRQGIRASFLPALNLCQISEFSLVLMTLGLAAGHVSADVKNATSFAFVILAVVSSFAMTNSDWITRRVVRLLKALGLPDLDAGAPAEGLGEGHGAKILLLGFFRTASSLVADLEREEPELLKDVGVVDFNPVVFSNLTTRGVRVRYGDISQRETLIHAGVESAEILVLSVPDYLLKGITNERLVRLLRSLNPNATIIAPADTLDDVESLYAAGADYVTLIRLALAQDIREALAAAQGGHLDEKRAKVDGRLAERKEVLA</sequence>
<dbReference type="InterPro" id="IPR006153">
    <property type="entry name" value="Cation/H_exchanger_TM"/>
</dbReference>
<comment type="similarity">
    <text evidence="2">Belongs to the monovalent cation:proton antiporter 2 (CPA2) transporter (TC 2.A.37) family.</text>
</comment>
<dbReference type="PANTHER" id="PTHR42751:SF3">
    <property type="entry name" value="SODIUM_GLUTAMATE SYMPORTER"/>
    <property type="match status" value="1"/>
</dbReference>
<organism evidence="9 10">
    <name type="scientific">Enterovirga rhinocerotis</name>
    <dbReference type="NCBI Taxonomy" id="1339210"/>
    <lineage>
        <taxon>Bacteria</taxon>
        <taxon>Pseudomonadati</taxon>
        <taxon>Pseudomonadota</taxon>
        <taxon>Alphaproteobacteria</taxon>
        <taxon>Hyphomicrobiales</taxon>
        <taxon>Methylobacteriaceae</taxon>
        <taxon>Enterovirga</taxon>
    </lineage>
</organism>
<comment type="subcellular location">
    <subcellularLocation>
        <location evidence="1">Membrane</location>
        <topology evidence="1">Multi-pass membrane protein</topology>
    </subcellularLocation>
</comment>
<evidence type="ECO:0000256" key="6">
    <source>
        <dbReference type="ARBA" id="ARBA00023136"/>
    </source>
</evidence>
<dbReference type="Gene3D" id="1.20.1530.20">
    <property type="match status" value="1"/>
</dbReference>
<feature type="transmembrane region" description="Helical" evidence="7">
    <location>
        <begin position="6"/>
        <end position="22"/>
    </location>
</feature>
<keyword evidence="3" id="KW-0813">Transport</keyword>
<dbReference type="SUPFAM" id="SSF51735">
    <property type="entry name" value="NAD(P)-binding Rossmann-fold domains"/>
    <property type="match status" value="1"/>
</dbReference>
<dbReference type="PANTHER" id="PTHR42751">
    <property type="entry name" value="SODIUM/HYDROGEN EXCHANGER FAMILY/TRKA DOMAIN PROTEIN"/>
    <property type="match status" value="1"/>
</dbReference>
<keyword evidence="6 7" id="KW-0472">Membrane</keyword>
<feature type="transmembrane region" description="Helical" evidence="7">
    <location>
        <begin position="150"/>
        <end position="168"/>
    </location>
</feature>
<dbReference type="Proteomes" id="UP000295122">
    <property type="component" value="Unassembled WGS sequence"/>
</dbReference>
<accession>A0A4R7C8K8</accession>
<feature type="transmembrane region" description="Helical" evidence="7">
    <location>
        <begin position="83"/>
        <end position="107"/>
    </location>
</feature>
<dbReference type="InterPro" id="IPR036291">
    <property type="entry name" value="NAD(P)-bd_dom_sf"/>
</dbReference>
<feature type="transmembrane region" description="Helical" evidence="7">
    <location>
        <begin position="326"/>
        <end position="345"/>
    </location>
</feature>
<evidence type="ECO:0000256" key="5">
    <source>
        <dbReference type="ARBA" id="ARBA00022989"/>
    </source>
</evidence>
<evidence type="ECO:0000313" key="10">
    <source>
        <dbReference type="Proteomes" id="UP000295122"/>
    </source>
</evidence>
<keyword evidence="10" id="KW-1185">Reference proteome</keyword>
<keyword evidence="5 7" id="KW-1133">Transmembrane helix</keyword>
<dbReference type="Pfam" id="PF00999">
    <property type="entry name" value="Na_H_Exchanger"/>
    <property type="match status" value="1"/>
</dbReference>
<gene>
    <name evidence="9" type="ORF">EV668_1999</name>
</gene>
<dbReference type="PROSITE" id="PS51201">
    <property type="entry name" value="RCK_N"/>
    <property type="match status" value="1"/>
</dbReference>
<evidence type="ECO:0000256" key="4">
    <source>
        <dbReference type="ARBA" id="ARBA00022692"/>
    </source>
</evidence>
<dbReference type="InterPro" id="IPR038770">
    <property type="entry name" value="Na+/solute_symporter_sf"/>
</dbReference>
<name>A0A4R7C8K8_9HYPH</name>
<dbReference type="GO" id="GO:0015297">
    <property type="term" value="F:antiporter activity"/>
    <property type="evidence" value="ECO:0007669"/>
    <property type="project" value="InterPro"/>
</dbReference>
<protein>
    <submittedName>
        <fullName evidence="9">Transporter (CPA2 family)</fullName>
    </submittedName>
</protein>
<dbReference type="Gene3D" id="3.40.50.720">
    <property type="entry name" value="NAD(P)-binding Rossmann-like Domain"/>
    <property type="match status" value="1"/>
</dbReference>
<evidence type="ECO:0000259" key="8">
    <source>
        <dbReference type="PROSITE" id="PS51201"/>
    </source>
</evidence>
<evidence type="ECO:0000313" key="9">
    <source>
        <dbReference type="EMBL" id="TDR94711.1"/>
    </source>
</evidence>
<dbReference type="OrthoDB" id="9781411at2"/>
<dbReference type="InterPro" id="IPR003148">
    <property type="entry name" value="RCK_N"/>
</dbReference>
<dbReference type="AlphaFoldDB" id="A0A4R7C8K8"/>
<evidence type="ECO:0000256" key="7">
    <source>
        <dbReference type="SAM" id="Phobius"/>
    </source>
</evidence>
<evidence type="ECO:0000256" key="1">
    <source>
        <dbReference type="ARBA" id="ARBA00004141"/>
    </source>
</evidence>
<feature type="domain" description="RCK N-terminal" evidence="8">
    <location>
        <begin position="407"/>
        <end position="531"/>
    </location>
</feature>
<reference evidence="9 10" key="1">
    <citation type="submission" date="2019-03" db="EMBL/GenBank/DDBJ databases">
        <title>Genomic Encyclopedia of Type Strains, Phase IV (KMG-IV): sequencing the most valuable type-strain genomes for metagenomic binning, comparative biology and taxonomic classification.</title>
        <authorList>
            <person name="Goeker M."/>
        </authorList>
    </citation>
    <scope>NUCLEOTIDE SEQUENCE [LARGE SCALE GENOMIC DNA]</scope>
    <source>
        <strain evidence="9 10">DSM 25903</strain>
    </source>
</reference>
<feature type="transmembrane region" description="Helical" evidence="7">
    <location>
        <begin position="180"/>
        <end position="202"/>
    </location>
</feature>
<keyword evidence="4 7" id="KW-0812">Transmembrane</keyword>
<dbReference type="GO" id="GO:1902600">
    <property type="term" value="P:proton transmembrane transport"/>
    <property type="evidence" value="ECO:0007669"/>
    <property type="project" value="InterPro"/>
</dbReference>
<evidence type="ECO:0000256" key="3">
    <source>
        <dbReference type="ARBA" id="ARBA00022448"/>
    </source>
</evidence>
<feature type="transmembrane region" description="Helical" evidence="7">
    <location>
        <begin position="29"/>
        <end position="48"/>
    </location>
</feature>
<dbReference type="RefSeq" id="WP_133769578.1">
    <property type="nucleotide sequence ID" value="NZ_SNZR01000011.1"/>
</dbReference>
<proteinExistence type="inferred from homology"/>
<dbReference type="GO" id="GO:0006813">
    <property type="term" value="P:potassium ion transport"/>
    <property type="evidence" value="ECO:0007669"/>
    <property type="project" value="InterPro"/>
</dbReference>
<dbReference type="Pfam" id="PF02254">
    <property type="entry name" value="TrkA_N"/>
    <property type="match status" value="1"/>
</dbReference>
<evidence type="ECO:0000256" key="2">
    <source>
        <dbReference type="ARBA" id="ARBA00005551"/>
    </source>
</evidence>
<feature type="transmembrane region" description="Helical" evidence="7">
    <location>
        <begin position="240"/>
        <end position="256"/>
    </location>
</feature>
<feature type="transmembrane region" description="Helical" evidence="7">
    <location>
        <begin position="119"/>
        <end position="138"/>
    </location>
</feature>